<protein>
    <submittedName>
        <fullName evidence="3">Uncharacterized protein</fullName>
    </submittedName>
</protein>
<feature type="compositionally biased region" description="Basic and acidic residues" evidence="2">
    <location>
        <begin position="7"/>
        <end position="17"/>
    </location>
</feature>
<dbReference type="EMBL" id="CP069024">
    <property type="protein sequence ID" value="QRC92147.1"/>
    <property type="molecule type" value="Genomic_DNA"/>
</dbReference>
<sequence length="564" mass="62571">MTGAKRSHAEVVKDDKAISSLYSSLPEGKPSKRQRKDIDIPVQPTTDSPPVTAKADTNMEEAPDDADAQHDAPVFMSVTAAPTDVGISLPVVRADDMANNPHTPAATDVAARAAYILEVGTRKLSLTRTPLQTPNSRVRQPVLELLYNRLFNEWSNAECRTAYNASGGAAATDQAVSKPFLKFASKWFEEEDVVLPWDAGGSKEQKRLKGLGLGQENFPLVVSVAVKLKKMNKRTTLLTRMRKVRGDMGMDDNELNAQQGLADNLEAQLRQSLAEDERKAAEEDHEARLSATILPGHMLDRVRAAVNIFSEELAILDSSASGQSVTLVRAALLEHCGAPHDQYVLKNGYRQARPQALRALANAISPWPRNGLPTHDFDFQEKTLDQGVNSPDVLGVMNQEEVQTTKIDWDMDSMVELYQLCAAMESSIVKDMIANEMRDLYQAHVSQGTVTEFIPPVDFMNTLTHKDNQPFLRLLVDIVIEQNIKHGIVYPECMHAHVTELRDQRKVGGYNILHDYTTRAKLCAYHVHGTVKKCYKLQTYLNESETKIVLKNKLQPSVAPSSTP</sequence>
<accession>A0A7U2EST6</accession>
<gene>
    <name evidence="3" type="ORF">JI435_427710</name>
</gene>
<feature type="coiled-coil region" evidence="1">
    <location>
        <begin position="255"/>
        <end position="284"/>
    </location>
</feature>
<evidence type="ECO:0000256" key="1">
    <source>
        <dbReference type="SAM" id="Coils"/>
    </source>
</evidence>
<keyword evidence="1" id="KW-0175">Coiled coil</keyword>
<dbReference type="VEuPathDB" id="FungiDB:JI435_427710"/>
<name>A0A7U2EST6_PHANO</name>
<organism evidence="3 4">
    <name type="scientific">Phaeosphaeria nodorum (strain SN15 / ATCC MYA-4574 / FGSC 10173)</name>
    <name type="common">Glume blotch fungus</name>
    <name type="synonym">Parastagonospora nodorum</name>
    <dbReference type="NCBI Taxonomy" id="321614"/>
    <lineage>
        <taxon>Eukaryota</taxon>
        <taxon>Fungi</taxon>
        <taxon>Dikarya</taxon>
        <taxon>Ascomycota</taxon>
        <taxon>Pezizomycotina</taxon>
        <taxon>Dothideomycetes</taxon>
        <taxon>Pleosporomycetidae</taxon>
        <taxon>Pleosporales</taxon>
        <taxon>Pleosporineae</taxon>
        <taxon>Phaeosphaeriaceae</taxon>
        <taxon>Parastagonospora</taxon>
    </lineage>
</organism>
<reference evidence="4" key="1">
    <citation type="journal article" date="2021" name="BMC Genomics">
        <title>Chromosome-level genome assembly and manually-curated proteome of model necrotroph Parastagonospora nodorum Sn15 reveals a genome-wide trove of candidate effector homologs, and redundancy of virulence-related functions within an accessory chromosome.</title>
        <authorList>
            <person name="Bertazzoni S."/>
            <person name="Jones D.A.B."/>
            <person name="Phan H.T."/>
            <person name="Tan K.-C."/>
            <person name="Hane J.K."/>
        </authorList>
    </citation>
    <scope>NUCLEOTIDE SEQUENCE [LARGE SCALE GENOMIC DNA]</scope>
    <source>
        <strain evidence="4">SN15 / ATCC MYA-4574 / FGSC 10173)</strain>
    </source>
</reference>
<dbReference type="OrthoDB" id="3679838at2759"/>
<dbReference type="Proteomes" id="UP000663193">
    <property type="component" value="Chromosome 2"/>
</dbReference>
<dbReference type="AlphaFoldDB" id="A0A7U2EST6"/>
<keyword evidence="4" id="KW-1185">Reference proteome</keyword>
<evidence type="ECO:0000256" key="2">
    <source>
        <dbReference type="SAM" id="MobiDB-lite"/>
    </source>
</evidence>
<feature type="region of interest" description="Disordered" evidence="2">
    <location>
        <begin position="1"/>
        <end position="65"/>
    </location>
</feature>
<proteinExistence type="predicted"/>
<evidence type="ECO:0000313" key="4">
    <source>
        <dbReference type="Proteomes" id="UP000663193"/>
    </source>
</evidence>
<evidence type="ECO:0000313" key="3">
    <source>
        <dbReference type="EMBL" id="QRC92147.1"/>
    </source>
</evidence>